<feature type="compositionally biased region" description="Polar residues" evidence="1">
    <location>
        <begin position="91"/>
        <end position="121"/>
    </location>
</feature>
<feature type="region of interest" description="Disordered" evidence="1">
    <location>
        <begin position="88"/>
        <end position="215"/>
    </location>
</feature>
<gene>
    <name evidence="3" type="ORF">HMPREF9624_01104</name>
</gene>
<dbReference type="PATRIC" id="fig|796944.3.peg.1843"/>
<feature type="domain" description="Peptidase C39-like" evidence="2">
    <location>
        <begin position="246"/>
        <end position="382"/>
    </location>
</feature>
<proteinExistence type="predicted"/>
<dbReference type="AlphaFoldDB" id="G9WW20"/>
<dbReference type="Pfam" id="PF13529">
    <property type="entry name" value="Peptidase_C39_2"/>
    <property type="match status" value="1"/>
</dbReference>
<keyword evidence="4" id="KW-1185">Reference proteome</keyword>
<protein>
    <recommendedName>
        <fullName evidence="2">Peptidase C39-like domain-containing protein</fullName>
    </recommendedName>
</protein>
<dbReference type="Gene3D" id="3.90.70.10">
    <property type="entry name" value="Cysteine proteinases"/>
    <property type="match status" value="1"/>
</dbReference>
<reference evidence="3 4" key="1">
    <citation type="submission" date="2011-08" db="EMBL/GenBank/DDBJ databases">
        <title>The Genome Sequence of Oribacterium sp. ACB7.</title>
        <authorList>
            <consortium name="The Broad Institute Genome Sequencing Platform"/>
            <person name="Earl A."/>
            <person name="Ward D."/>
            <person name="Feldgarden M."/>
            <person name="Gevers D."/>
            <person name="Sizova M."/>
            <person name="Hazen A."/>
            <person name="Epstein S."/>
            <person name="Young S.K."/>
            <person name="Zeng Q."/>
            <person name="Gargeya S."/>
            <person name="Fitzgerald M."/>
            <person name="Haas B."/>
            <person name="Abouelleil A."/>
            <person name="Alvarado L."/>
            <person name="Arachchi H.M."/>
            <person name="Berlin A."/>
            <person name="Brown A."/>
            <person name="Chapman S.B."/>
            <person name="Chen Z."/>
            <person name="Dunbar C."/>
            <person name="Freedman E."/>
            <person name="Gearin G."/>
            <person name="Gellesch M."/>
            <person name="Goldberg J."/>
            <person name="Griggs A."/>
            <person name="Gujja S."/>
            <person name="Heiman D."/>
            <person name="Howarth C."/>
            <person name="Larson L."/>
            <person name="Lui A."/>
            <person name="MacDonald P.J.P."/>
            <person name="Montmayeur A."/>
            <person name="Murphy C."/>
            <person name="Neiman D."/>
            <person name="Pearson M."/>
            <person name="Priest M."/>
            <person name="Roberts A."/>
            <person name="Saif S."/>
            <person name="Shea T."/>
            <person name="Shenoy N."/>
            <person name="Sisk P."/>
            <person name="Stolte C."/>
            <person name="Sykes S."/>
            <person name="Wortman J."/>
            <person name="Nusbaum C."/>
            <person name="Birren B."/>
        </authorList>
    </citation>
    <scope>NUCLEOTIDE SEQUENCE [LARGE SCALE GENOMIC DNA]</scope>
    <source>
        <strain evidence="3 4">ACB7</strain>
    </source>
</reference>
<dbReference type="Proteomes" id="UP000003527">
    <property type="component" value="Unassembled WGS sequence"/>
</dbReference>
<evidence type="ECO:0000313" key="4">
    <source>
        <dbReference type="Proteomes" id="UP000003527"/>
    </source>
</evidence>
<dbReference type="EMBL" id="AFZD01000018">
    <property type="protein sequence ID" value="EHL10957.1"/>
    <property type="molecule type" value="Genomic_DNA"/>
</dbReference>
<accession>G9WW20</accession>
<name>G9WW20_9FIRM</name>
<sequence length="418" mass="44649">MGIFKTITQKLLMCSAKQLGIAAVASLSVMTASFSAIAYNGYRESLKQMDAKKEGSVSGESRFQQVFYNHTADRSDSVQNEGATVKEAVSIDSNAPSASENTASEYSKKNSSSRTSENETIQSEEDTNSAEDTEGTTAETAEPSLAASSAEAAKDPSTTATKPATVATKPDTAATSEAAPAPEKAESAPLPKEDLNNPSTIADTAEDAQEPPVIPVKTDPFENYYGTSTFNDYNVYLDTAMGPMYYYNQHDSHWGSYLYGGQDTISKYGCGPTTAAMIVSAFGNVNGSITPKEMANWSASYGYFAPKSGSYHDYIPAVLSAFDLIVDSVKDGERTPEHVAELLNSGHILVALMGKGALTNGGHFIIITKQNPNGTVCIADPNSYNNTNKEWSPAQLMRELKKNYDAGGPLWSVRAPKA</sequence>
<organism evidence="3 4">
    <name type="scientific">Oribacterium asaccharolyticum ACB7</name>
    <dbReference type="NCBI Taxonomy" id="796944"/>
    <lineage>
        <taxon>Bacteria</taxon>
        <taxon>Bacillati</taxon>
        <taxon>Bacillota</taxon>
        <taxon>Clostridia</taxon>
        <taxon>Lachnospirales</taxon>
        <taxon>Lachnospiraceae</taxon>
        <taxon>Oribacterium</taxon>
    </lineage>
</organism>
<feature type="compositionally biased region" description="Basic and acidic residues" evidence="1">
    <location>
        <begin position="183"/>
        <end position="195"/>
    </location>
</feature>
<evidence type="ECO:0000259" key="2">
    <source>
        <dbReference type="Pfam" id="PF13529"/>
    </source>
</evidence>
<dbReference type="InterPro" id="IPR039564">
    <property type="entry name" value="Peptidase_C39-like"/>
</dbReference>
<evidence type="ECO:0000256" key="1">
    <source>
        <dbReference type="SAM" id="MobiDB-lite"/>
    </source>
</evidence>
<dbReference type="HOGENOM" id="CLU_737394_0_0_9"/>
<feature type="compositionally biased region" description="Low complexity" evidence="1">
    <location>
        <begin position="135"/>
        <end position="151"/>
    </location>
</feature>
<comment type="caution">
    <text evidence="3">The sequence shown here is derived from an EMBL/GenBank/DDBJ whole genome shotgun (WGS) entry which is preliminary data.</text>
</comment>
<dbReference type="RefSeq" id="WP_009536910.1">
    <property type="nucleotide sequence ID" value="NZ_JH414505.1"/>
</dbReference>
<feature type="compositionally biased region" description="Low complexity" evidence="1">
    <location>
        <begin position="158"/>
        <end position="182"/>
    </location>
</feature>
<feature type="compositionally biased region" description="Acidic residues" evidence="1">
    <location>
        <begin position="122"/>
        <end position="134"/>
    </location>
</feature>
<evidence type="ECO:0000313" key="3">
    <source>
        <dbReference type="EMBL" id="EHL10957.1"/>
    </source>
</evidence>